<protein>
    <submittedName>
        <fullName evidence="10">Sodium:proton exchanger</fullName>
    </submittedName>
</protein>
<feature type="transmembrane region" description="Helical" evidence="8">
    <location>
        <begin position="160"/>
        <end position="177"/>
    </location>
</feature>
<feature type="transmembrane region" description="Helical" evidence="8">
    <location>
        <begin position="61"/>
        <end position="84"/>
    </location>
</feature>
<gene>
    <name evidence="10" type="ORF">HJG40_15000</name>
</gene>
<evidence type="ECO:0000259" key="9">
    <source>
        <dbReference type="Pfam" id="PF00999"/>
    </source>
</evidence>
<evidence type="ECO:0000256" key="8">
    <source>
        <dbReference type="SAM" id="Phobius"/>
    </source>
</evidence>
<evidence type="ECO:0000256" key="5">
    <source>
        <dbReference type="ARBA" id="ARBA00022989"/>
    </source>
</evidence>
<evidence type="ECO:0000313" key="10">
    <source>
        <dbReference type="EMBL" id="MBU2740057.1"/>
    </source>
</evidence>
<keyword evidence="7 8" id="KW-0472">Membrane</keyword>
<comment type="subcellular location">
    <subcellularLocation>
        <location evidence="1">Cell membrane</location>
        <topology evidence="1">Multi-pass membrane protein</topology>
    </subcellularLocation>
</comment>
<keyword evidence="2" id="KW-0813">Transport</keyword>
<proteinExistence type="predicted"/>
<evidence type="ECO:0000313" key="11">
    <source>
        <dbReference type="Proteomes" id="UP001197028"/>
    </source>
</evidence>
<organism evidence="10 11">
    <name type="scientific">Acidithiobacillus concretivorus</name>
    <dbReference type="NCBI Taxonomy" id="3063952"/>
    <lineage>
        <taxon>Bacteria</taxon>
        <taxon>Pseudomonadati</taxon>
        <taxon>Pseudomonadota</taxon>
        <taxon>Acidithiobacillia</taxon>
        <taxon>Acidithiobacillales</taxon>
        <taxon>Acidithiobacillaceae</taxon>
        <taxon>Acidithiobacillus</taxon>
    </lineage>
</organism>
<dbReference type="InterPro" id="IPR006153">
    <property type="entry name" value="Cation/H_exchanger_TM"/>
</dbReference>
<evidence type="ECO:0000256" key="4">
    <source>
        <dbReference type="ARBA" id="ARBA00022692"/>
    </source>
</evidence>
<dbReference type="RefSeq" id="WP_215864907.1">
    <property type="nucleotide sequence ID" value="NZ_JABELD010000194.1"/>
</dbReference>
<keyword evidence="3" id="KW-0050">Antiport</keyword>
<keyword evidence="5 8" id="KW-1133">Transmembrane helix</keyword>
<dbReference type="Proteomes" id="UP001197028">
    <property type="component" value="Unassembled WGS sequence"/>
</dbReference>
<dbReference type="PANTHER" id="PTHR32507">
    <property type="entry name" value="NA(+)/H(+) ANTIPORTER 1"/>
    <property type="match status" value="1"/>
</dbReference>
<evidence type="ECO:0000256" key="6">
    <source>
        <dbReference type="ARBA" id="ARBA00023065"/>
    </source>
</evidence>
<keyword evidence="6" id="KW-0406">Ion transport</keyword>
<dbReference type="EMBL" id="JABELD010000194">
    <property type="protein sequence ID" value="MBU2740057.1"/>
    <property type="molecule type" value="Genomic_DNA"/>
</dbReference>
<comment type="caution">
    <text evidence="10">The sequence shown here is derived from an EMBL/GenBank/DDBJ whole genome shotgun (WGS) entry which is preliminary data.</text>
</comment>
<feature type="non-terminal residue" evidence="10">
    <location>
        <position position="1"/>
    </location>
</feature>
<name>A0ABS5ZV76_9PROT</name>
<accession>A0ABS5ZV76</accession>
<dbReference type="PANTHER" id="PTHR32507:SF0">
    <property type="entry name" value="NA(+)_H(+) ANTIPORTER 2-RELATED"/>
    <property type="match status" value="1"/>
</dbReference>
<feature type="transmembrane region" description="Helical" evidence="8">
    <location>
        <begin position="122"/>
        <end position="148"/>
    </location>
</feature>
<evidence type="ECO:0000256" key="7">
    <source>
        <dbReference type="ARBA" id="ARBA00023136"/>
    </source>
</evidence>
<feature type="transmembrane region" description="Helical" evidence="8">
    <location>
        <begin position="90"/>
        <end position="110"/>
    </location>
</feature>
<evidence type="ECO:0000256" key="1">
    <source>
        <dbReference type="ARBA" id="ARBA00004651"/>
    </source>
</evidence>
<keyword evidence="11" id="KW-1185">Reference proteome</keyword>
<feature type="transmembrane region" description="Helical" evidence="8">
    <location>
        <begin position="28"/>
        <end position="49"/>
    </location>
</feature>
<keyword evidence="4 8" id="KW-0812">Transmembrane</keyword>
<dbReference type="Pfam" id="PF00999">
    <property type="entry name" value="Na_H_Exchanger"/>
    <property type="match status" value="1"/>
</dbReference>
<evidence type="ECO:0000256" key="2">
    <source>
        <dbReference type="ARBA" id="ARBA00022448"/>
    </source>
</evidence>
<reference evidence="10 11" key="1">
    <citation type="journal article" date="2021" name="ISME J.">
        <title>Genomic evolution of the class Acidithiobacillia: deep-branching Proteobacteria living in extreme acidic conditions.</title>
        <authorList>
            <person name="Moya-Beltran A."/>
            <person name="Beard S."/>
            <person name="Rojas-Villalobos C."/>
            <person name="Issotta F."/>
            <person name="Gallardo Y."/>
            <person name="Ulloa R."/>
            <person name="Giaveno A."/>
            <person name="Degli Esposti M."/>
            <person name="Johnson D.B."/>
            <person name="Quatrini R."/>
        </authorList>
    </citation>
    <scope>NUCLEOTIDE SEQUENCE [LARGE SCALE GENOMIC DNA]</scope>
    <source>
        <strain evidence="10 11">ATCC 19703</strain>
    </source>
</reference>
<evidence type="ECO:0000256" key="3">
    <source>
        <dbReference type="ARBA" id="ARBA00022449"/>
    </source>
</evidence>
<sequence>PAILFLLVIGIVAGPISGWIDPDKLFGPLLFPGISLAVAVILFEGALNLRLKELGGLASVIRRMVSLGTISSWLILAVATHWIADFSWSMAILFGAVVVVSGPTVIGPVLRAARPNVRISNILMWESILIDPIGALLAVLVFEAIIAHHGSTGLNSAVEVFLKMLGAGVVLGFLVISSG</sequence>
<feature type="domain" description="Cation/H+ exchanger transmembrane" evidence="9">
    <location>
        <begin position="1"/>
        <end position="175"/>
    </location>
</feature>